<dbReference type="PANTHER" id="PTHR21301">
    <property type="entry name" value="REVERSE TRANSCRIPTASE"/>
    <property type="match status" value="1"/>
</dbReference>
<dbReference type="EMBL" id="CM004468">
    <property type="protein sequence ID" value="OCT96332.1"/>
    <property type="molecule type" value="Genomic_DNA"/>
</dbReference>
<evidence type="ECO:0000313" key="3">
    <source>
        <dbReference type="EMBL" id="OCT96332.1"/>
    </source>
</evidence>
<dbReference type="PANTHER" id="PTHR21301:SF10">
    <property type="entry name" value="REVERSE TRANSCRIPTASE DOMAIN-CONTAINING PROTEIN"/>
    <property type="match status" value="1"/>
</dbReference>
<reference evidence="4" key="1">
    <citation type="journal article" date="2016" name="Nature">
        <title>Genome evolution in the allotetraploid frog Xenopus laevis.</title>
        <authorList>
            <person name="Session A.M."/>
            <person name="Uno Y."/>
            <person name="Kwon T."/>
            <person name="Chapman J.A."/>
            <person name="Toyoda A."/>
            <person name="Takahashi S."/>
            <person name="Fukui A."/>
            <person name="Hikosaka A."/>
            <person name="Suzuki A."/>
            <person name="Kondo M."/>
            <person name="van Heeringen S.J."/>
            <person name="Quigley I."/>
            <person name="Heinz S."/>
            <person name="Ogino H."/>
            <person name="Ochi H."/>
            <person name="Hellsten U."/>
            <person name="Lyons J.B."/>
            <person name="Simakov O."/>
            <person name="Putnam N."/>
            <person name="Stites J."/>
            <person name="Kuroki Y."/>
            <person name="Tanaka T."/>
            <person name="Michiue T."/>
            <person name="Watanabe M."/>
            <person name="Bogdanovic O."/>
            <person name="Lister R."/>
            <person name="Georgiou G."/>
            <person name="Paranjpe S.S."/>
            <person name="van Kruijsbergen I."/>
            <person name="Shu S."/>
            <person name="Carlson J."/>
            <person name="Kinoshita T."/>
            <person name="Ohta Y."/>
            <person name="Mawaribuchi S."/>
            <person name="Jenkins J."/>
            <person name="Grimwood J."/>
            <person name="Schmutz J."/>
            <person name="Mitros T."/>
            <person name="Mozaffari S.V."/>
            <person name="Suzuki Y."/>
            <person name="Haramoto Y."/>
            <person name="Yamamoto T.S."/>
            <person name="Takagi C."/>
            <person name="Heald R."/>
            <person name="Miller K."/>
            <person name="Haudenschild C."/>
            <person name="Kitzman J."/>
            <person name="Nakayama T."/>
            <person name="Izutsu Y."/>
            <person name="Robert J."/>
            <person name="Fortriede J."/>
            <person name="Burns K."/>
            <person name="Lotay V."/>
            <person name="Karimi K."/>
            <person name="Yasuoka Y."/>
            <person name="Dichmann D.S."/>
            <person name="Flajnik M.F."/>
            <person name="Houston D.W."/>
            <person name="Shendure J."/>
            <person name="DuPasquier L."/>
            <person name="Vize P.D."/>
            <person name="Zorn A.M."/>
            <person name="Ito M."/>
            <person name="Marcotte E.M."/>
            <person name="Wallingford J.B."/>
            <person name="Ito Y."/>
            <person name="Asashima M."/>
            <person name="Ueno N."/>
            <person name="Matsuda Y."/>
            <person name="Veenstra G.J."/>
            <person name="Fujiyama A."/>
            <person name="Harland R.M."/>
            <person name="Taira M."/>
            <person name="Rokhsar D.S."/>
        </authorList>
    </citation>
    <scope>NUCLEOTIDE SEQUENCE [LARGE SCALE GENOMIC DNA]</scope>
    <source>
        <strain evidence="4">J</strain>
    </source>
</reference>
<sequence>MLIGRQHMVKIETKLYTKPSAGNTILRADSYHPRHTKTSVPFSRFLRYRRNCSTLEYFDEQSITLKQKRINRGYSVDIVESADFKACAHDRNSLLLKTKSKDKNNDGATKRDTGDTNKTPIYFSTAYRIQ</sequence>
<dbReference type="InterPro" id="IPR058912">
    <property type="entry name" value="HTH_animal"/>
</dbReference>
<dbReference type="Proteomes" id="UP000694892">
    <property type="component" value="Chromosome 2L"/>
</dbReference>
<dbReference type="AlphaFoldDB" id="A0A974HZK7"/>
<evidence type="ECO:0000259" key="2">
    <source>
        <dbReference type="Pfam" id="PF26215"/>
    </source>
</evidence>
<gene>
    <name evidence="3" type="ORF">XELAEV_18014008mg</name>
</gene>
<proteinExistence type="predicted"/>
<evidence type="ECO:0000256" key="1">
    <source>
        <dbReference type="SAM" id="MobiDB-lite"/>
    </source>
</evidence>
<organism evidence="3 4">
    <name type="scientific">Xenopus laevis</name>
    <name type="common">African clawed frog</name>
    <dbReference type="NCBI Taxonomy" id="8355"/>
    <lineage>
        <taxon>Eukaryota</taxon>
        <taxon>Metazoa</taxon>
        <taxon>Chordata</taxon>
        <taxon>Craniata</taxon>
        <taxon>Vertebrata</taxon>
        <taxon>Euteleostomi</taxon>
        <taxon>Amphibia</taxon>
        <taxon>Batrachia</taxon>
        <taxon>Anura</taxon>
        <taxon>Pipoidea</taxon>
        <taxon>Pipidae</taxon>
        <taxon>Xenopodinae</taxon>
        <taxon>Xenopus</taxon>
        <taxon>Xenopus</taxon>
    </lineage>
</organism>
<accession>A0A974HZK7</accession>
<dbReference type="Pfam" id="PF26215">
    <property type="entry name" value="HTH_animal"/>
    <property type="match status" value="1"/>
</dbReference>
<feature type="domain" description="Helix-turn-helix" evidence="2">
    <location>
        <begin position="25"/>
        <end position="81"/>
    </location>
</feature>
<evidence type="ECO:0000313" key="4">
    <source>
        <dbReference type="Proteomes" id="UP000694892"/>
    </source>
</evidence>
<protein>
    <recommendedName>
        <fullName evidence="2">Helix-turn-helix domain-containing protein</fullName>
    </recommendedName>
</protein>
<feature type="compositionally biased region" description="Basic and acidic residues" evidence="1">
    <location>
        <begin position="99"/>
        <end position="115"/>
    </location>
</feature>
<feature type="region of interest" description="Disordered" evidence="1">
    <location>
        <begin position="98"/>
        <end position="119"/>
    </location>
</feature>
<name>A0A974HZK7_XENLA</name>